<feature type="compositionally biased region" description="Polar residues" evidence="1">
    <location>
        <begin position="36"/>
        <end position="49"/>
    </location>
</feature>
<comment type="caution">
    <text evidence="7">The sequence shown here is derived from an EMBL/GenBank/DDBJ whole genome shotgun (WGS) entry which is preliminary data.</text>
</comment>
<reference evidence="7 8" key="1">
    <citation type="submission" date="2018-01" db="EMBL/GenBank/DDBJ databases">
        <title>Draft genome of the strawberry crown rot pathogen Phytophthora cactorum.</title>
        <authorList>
            <person name="Armitage A.D."/>
            <person name="Lysoe E."/>
            <person name="Nellist C.F."/>
            <person name="Harrison R.J."/>
            <person name="Brurberg M.B."/>
        </authorList>
    </citation>
    <scope>NUCLEOTIDE SEQUENCE [LARGE SCALE GENOMIC DNA]</scope>
    <source>
        <strain evidence="7 8">10300</strain>
    </source>
</reference>
<evidence type="ECO:0000256" key="1">
    <source>
        <dbReference type="SAM" id="MobiDB-lite"/>
    </source>
</evidence>
<dbReference type="OrthoDB" id="124972at2759"/>
<keyword evidence="8" id="KW-1185">Reference proteome</keyword>
<dbReference type="Proteomes" id="UP000735874">
    <property type="component" value="Unassembled WGS sequence"/>
</dbReference>
<dbReference type="VEuPathDB" id="FungiDB:PC110_g15678"/>
<gene>
    <name evidence="7" type="ORF">PC110_g15678</name>
    <name evidence="2" type="ORF">PC113_g24092</name>
    <name evidence="3" type="ORF">PC115_g16721</name>
    <name evidence="4" type="ORF">PC117_g19105</name>
    <name evidence="5" type="ORF">PC118_g21208</name>
    <name evidence="6" type="ORF">PC129_g24412</name>
</gene>
<dbReference type="EMBL" id="RCMI01000749">
    <property type="protein sequence ID" value="KAG2898852.1"/>
    <property type="molecule type" value="Genomic_DNA"/>
</dbReference>
<dbReference type="Proteomes" id="UP000736787">
    <property type="component" value="Unassembled WGS sequence"/>
</dbReference>
<evidence type="ECO:0000313" key="3">
    <source>
        <dbReference type="EMBL" id="KAG2898852.1"/>
    </source>
</evidence>
<evidence type="ECO:0000313" key="8">
    <source>
        <dbReference type="Proteomes" id="UP000251314"/>
    </source>
</evidence>
<dbReference type="EMBL" id="RCMV01003615">
    <property type="protein sequence ID" value="KAG3198197.1"/>
    <property type="molecule type" value="Genomic_DNA"/>
</dbReference>
<organism evidence="7 8">
    <name type="scientific">Phytophthora cactorum</name>
    <dbReference type="NCBI Taxonomy" id="29920"/>
    <lineage>
        <taxon>Eukaryota</taxon>
        <taxon>Sar</taxon>
        <taxon>Stramenopiles</taxon>
        <taxon>Oomycota</taxon>
        <taxon>Peronosporomycetes</taxon>
        <taxon>Peronosporales</taxon>
        <taxon>Peronosporaceae</taxon>
        <taxon>Phytophthora</taxon>
    </lineage>
</organism>
<dbReference type="EMBL" id="RCML01001406">
    <property type="protein sequence ID" value="KAG2962848.1"/>
    <property type="molecule type" value="Genomic_DNA"/>
</dbReference>
<feature type="region of interest" description="Disordered" evidence="1">
    <location>
        <begin position="1"/>
        <end position="84"/>
    </location>
</feature>
<evidence type="ECO:0000313" key="6">
    <source>
        <dbReference type="EMBL" id="KAG3198197.1"/>
    </source>
</evidence>
<dbReference type="Proteomes" id="UP000760860">
    <property type="component" value="Unassembled WGS sequence"/>
</dbReference>
<evidence type="ECO:0000313" key="5">
    <source>
        <dbReference type="EMBL" id="KAG2962848.1"/>
    </source>
</evidence>
<dbReference type="Proteomes" id="UP000697107">
    <property type="component" value="Unassembled WGS sequence"/>
</dbReference>
<dbReference type="EMBL" id="RCMK01000810">
    <property type="protein sequence ID" value="KAG2911608.1"/>
    <property type="molecule type" value="Genomic_DNA"/>
</dbReference>
<sequence length="84" mass="8840">MMRVPGSLGDAGFHRESQEDAHLSNELGEEAPTEIGTPTASLSARSMDQQGAGRSLPDGIEEALAIELEEKPLPPPQAPMGMIS</sequence>
<dbReference type="EMBL" id="MJFZ01000526">
    <property type="protein sequence ID" value="RAW27919.1"/>
    <property type="molecule type" value="Genomic_DNA"/>
</dbReference>
<dbReference type="Proteomes" id="UP000251314">
    <property type="component" value="Unassembled WGS sequence"/>
</dbReference>
<accession>A0A329RUI2</accession>
<feature type="compositionally biased region" description="Basic and acidic residues" evidence="1">
    <location>
        <begin position="12"/>
        <end position="23"/>
    </location>
</feature>
<protein>
    <submittedName>
        <fullName evidence="7">Uncharacterized protein</fullName>
    </submittedName>
</protein>
<name>A0A329RUI2_9STRA</name>
<dbReference type="EMBL" id="RCMG01002738">
    <property type="protein sequence ID" value="KAG2806863.1"/>
    <property type="molecule type" value="Genomic_DNA"/>
</dbReference>
<evidence type="ECO:0000313" key="2">
    <source>
        <dbReference type="EMBL" id="KAG2806863.1"/>
    </source>
</evidence>
<dbReference type="Proteomes" id="UP000774804">
    <property type="component" value="Unassembled WGS sequence"/>
</dbReference>
<evidence type="ECO:0000313" key="7">
    <source>
        <dbReference type="EMBL" id="RAW27919.1"/>
    </source>
</evidence>
<proteinExistence type="predicted"/>
<reference evidence="2" key="2">
    <citation type="submission" date="2018-10" db="EMBL/GenBank/DDBJ databases">
        <title>Effector identification in a new, highly contiguous assembly of the strawberry crown rot pathogen Phytophthora cactorum.</title>
        <authorList>
            <person name="Armitage A.D."/>
            <person name="Nellist C.F."/>
            <person name="Bates H."/>
            <person name="Vickerstaff R.J."/>
            <person name="Harrison R.J."/>
        </authorList>
    </citation>
    <scope>NUCLEOTIDE SEQUENCE</scope>
    <source>
        <strain evidence="2">15-7</strain>
        <strain evidence="3">4032</strain>
        <strain evidence="4">4040</strain>
        <strain evidence="5">P415</strain>
        <strain evidence="6">P421</strain>
    </source>
</reference>
<dbReference type="AlphaFoldDB" id="A0A329RUI2"/>
<evidence type="ECO:0000313" key="4">
    <source>
        <dbReference type="EMBL" id="KAG2911608.1"/>
    </source>
</evidence>